<dbReference type="InterPro" id="IPR011006">
    <property type="entry name" value="CheY-like_superfamily"/>
</dbReference>
<dbReference type="SUPFAM" id="SSF52172">
    <property type="entry name" value="CheY-like"/>
    <property type="match status" value="1"/>
</dbReference>
<dbReference type="InterPro" id="IPR050595">
    <property type="entry name" value="Bact_response_regulator"/>
</dbReference>
<protein>
    <recommendedName>
        <fullName evidence="1">Stage 0 sporulation protein A homolog</fullName>
    </recommendedName>
</protein>
<comment type="function">
    <text evidence="3">May play the central regulatory role in sporulation. It may be an element of the effector pathway responsible for the activation of sporulation genes in response to nutritional stress. Spo0A may act in concert with spo0H (a sigma factor) to control the expression of some genes that are critical to the sporulation process.</text>
</comment>
<dbReference type="Gene3D" id="3.40.50.2300">
    <property type="match status" value="1"/>
</dbReference>
<name>A0A7C2EBV4_9THEO</name>
<dbReference type="InterPro" id="IPR001789">
    <property type="entry name" value="Sig_transdc_resp-reg_receiver"/>
</dbReference>
<evidence type="ECO:0000259" key="5">
    <source>
        <dbReference type="PROSITE" id="PS50110"/>
    </source>
</evidence>
<dbReference type="PROSITE" id="PS50110">
    <property type="entry name" value="RESPONSE_REGULATORY"/>
    <property type="match status" value="1"/>
</dbReference>
<evidence type="ECO:0000256" key="2">
    <source>
        <dbReference type="ARBA" id="ARBA00022553"/>
    </source>
</evidence>
<feature type="domain" description="Response regulatory" evidence="5">
    <location>
        <begin position="7"/>
        <end position="121"/>
    </location>
</feature>
<sequence length="144" mass="15652">MDREMLRVLVVDDHPEVRDTLEAFLVAEGHLALVAKNGRRAVEVAAHFRPDVIFLDVKMPVLDGFGALGELRQLLPEAEIVMMTAYPEMETINRAFKEGAVGFLGKPFDMAAIRAVLREFSTRKKAAVFLQGATGGVRGAGSAG</sequence>
<feature type="modified residue" description="4-aspartylphosphate" evidence="4">
    <location>
        <position position="56"/>
    </location>
</feature>
<dbReference type="PANTHER" id="PTHR44591">
    <property type="entry name" value="STRESS RESPONSE REGULATOR PROTEIN 1"/>
    <property type="match status" value="1"/>
</dbReference>
<evidence type="ECO:0000256" key="3">
    <source>
        <dbReference type="ARBA" id="ARBA00024867"/>
    </source>
</evidence>
<accession>A0A7C2EBV4</accession>
<evidence type="ECO:0000256" key="1">
    <source>
        <dbReference type="ARBA" id="ARBA00018672"/>
    </source>
</evidence>
<dbReference type="SMART" id="SM00448">
    <property type="entry name" value="REC"/>
    <property type="match status" value="1"/>
</dbReference>
<dbReference type="PANTHER" id="PTHR44591:SF3">
    <property type="entry name" value="RESPONSE REGULATORY DOMAIN-CONTAINING PROTEIN"/>
    <property type="match status" value="1"/>
</dbReference>
<dbReference type="GO" id="GO:0000160">
    <property type="term" value="P:phosphorelay signal transduction system"/>
    <property type="evidence" value="ECO:0007669"/>
    <property type="project" value="InterPro"/>
</dbReference>
<keyword evidence="2 4" id="KW-0597">Phosphoprotein</keyword>
<proteinExistence type="predicted"/>
<gene>
    <name evidence="6" type="ORF">ENQ34_02660</name>
</gene>
<dbReference type="Pfam" id="PF00072">
    <property type="entry name" value="Response_reg"/>
    <property type="match status" value="1"/>
</dbReference>
<evidence type="ECO:0000313" key="6">
    <source>
        <dbReference type="EMBL" id="HEL65568.1"/>
    </source>
</evidence>
<comment type="caution">
    <text evidence="6">The sequence shown here is derived from an EMBL/GenBank/DDBJ whole genome shotgun (WGS) entry which is preliminary data.</text>
</comment>
<dbReference type="AlphaFoldDB" id="A0A7C2EBV4"/>
<dbReference type="EMBL" id="DSMU01000173">
    <property type="protein sequence ID" value="HEL65568.1"/>
    <property type="molecule type" value="Genomic_DNA"/>
</dbReference>
<reference evidence="6" key="1">
    <citation type="journal article" date="2020" name="mSystems">
        <title>Genome- and Community-Level Interaction Insights into Carbon Utilization and Element Cycling Functions of Hydrothermarchaeota in Hydrothermal Sediment.</title>
        <authorList>
            <person name="Zhou Z."/>
            <person name="Liu Y."/>
            <person name="Xu W."/>
            <person name="Pan J."/>
            <person name="Luo Z.H."/>
            <person name="Li M."/>
        </authorList>
    </citation>
    <scope>NUCLEOTIDE SEQUENCE [LARGE SCALE GENOMIC DNA]</scope>
    <source>
        <strain evidence="6">SpSt-300</strain>
    </source>
</reference>
<evidence type="ECO:0000256" key="4">
    <source>
        <dbReference type="PROSITE-ProRule" id="PRU00169"/>
    </source>
</evidence>
<dbReference type="CDD" id="cd00156">
    <property type="entry name" value="REC"/>
    <property type="match status" value="1"/>
</dbReference>
<organism evidence="6">
    <name type="scientific">Ammonifex degensii</name>
    <dbReference type="NCBI Taxonomy" id="42838"/>
    <lineage>
        <taxon>Bacteria</taxon>
        <taxon>Bacillati</taxon>
        <taxon>Bacillota</taxon>
        <taxon>Clostridia</taxon>
        <taxon>Thermoanaerobacterales</taxon>
        <taxon>Thermoanaerobacteraceae</taxon>
        <taxon>Ammonifex</taxon>
    </lineage>
</organism>